<accession>A0A6C0EBW3</accession>
<keyword evidence="1" id="KW-1133">Transmembrane helix</keyword>
<evidence type="ECO:0000313" key="2">
    <source>
        <dbReference type="EMBL" id="QHT26202.1"/>
    </source>
</evidence>
<protein>
    <submittedName>
        <fullName evidence="2">Uncharacterized protein</fullName>
    </submittedName>
</protein>
<name>A0A6C0EBW3_9ZZZZ</name>
<feature type="transmembrane region" description="Helical" evidence="1">
    <location>
        <begin position="146"/>
        <end position="165"/>
    </location>
</feature>
<reference evidence="2" key="1">
    <citation type="journal article" date="2020" name="Nature">
        <title>Giant virus diversity and host interactions through global metagenomics.</title>
        <authorList>
            <person name="Schulz F."/>
            <person name="Roux S."/>
            <person name="Paez-Espino D."/>
            <person name="Jungbluth S."/>
            <person name="Walsh D.A."/>
            <person name="Denef V.J."/>
            <person name="McMahon K.D."/>
            <person name="Konstantinidis K.T."/>
            <person name="Eloe-Fadrosh E.A."/>
            <person name="Kyrpides N.C."/>
            <person name="Woyke T."/>
        </authorList>
    </citation>
    <scope>NUCLEOTIDE SEQUENCE</scope>
    <source>
        <strain evidence="2">GVMAG-M-3300023179-27</strain>
    </source>
</reference>
<keyword evidence="1" id="KW-0472">Membrane</keyword>
<evidence type="ECO:0000256" key="1">
    <source>
        <dbReference type="SAM" id="Phobius"/>
    </source>
</evidence>
<organism evidence="2">
    <name type="scientific">viral metagenome</name>
    <dbReference type="NCBI Taxonomy" id="1070528"/>
    <lineage>
        <taxon>unclassified sequences</taxon>
        <taxon>metagenomes</taxon>
        <taxon>organismal metagenomes</taxon>
    </lineage>
</organism>
<dbReference type="AlphaFoldDB" id="A0A6C0EBW3"/>
<feature type="transmembrane region" description="Helical" evidence="1">
    <location>
        <begin position="19"/>
        <end position="39"/>
    </location>
</feature>
<proteinExistence type="predicted"/>
<feature type="transmembrane region" description="Helical" evidence="1">
    <location>
        <begin position="107"/>
        <end position="126"/>
    </location>
</feature>
<sequence length="184" mass="20654">MNSNNCIAPAKHTPLIVNIGVHVVILFTILTLFFMFYVAKLTTKTLNGEIVENVEEGIEHSLKDAPESARNVISQISQSVDVPKLKSALSKTDPLVHMHNKWLFRSLMMTNLGMFVVVSLTVYLLMHQCGQCIPLKEILIDNGLTFFFVAIVEVLFFKFVALRYIPTPPSTIVSTFIDSLNKNI</sequence>
<keyword evidence="1" id="KW-0812">Transmembrane</keyword>
<dbReference type="EMBL" id="MN739781">
    <property type="protein sequence ID" value="QHT26202.1"/>
    <property type="molecule type" value="Genomic_DNA"/>
</dbReference>